<protein>
    <submittedName>
        <fullName evidence="2">Hydrolase or acyltransferase of alpha/beta superfamily protein</fullName>
    </submittedName>
</protein>
<name>A0A919B715_9ACTN</name>
<accession>A0A919B715</accession>
<reference evidence="2" key="2">
    <citation type="submission" date="2020-09" db="EMBL/GenBank/DDBJ databases">
        <authorList>
            <person name="Sun Q."/>
            <person name="Ohkuma M."/>
        </authorList>
    </citation>
    <scope>NUCLEOTIDE SEQUENCE</scope>
    <source>
        <strain evidence="2">JCM 4059</strain>
    </source>
</reference>
<proteinExistence type="predicted"/>
<dbReference type="SUPFAM" id="SSF53474">
    <property type="entry name" value="alpha/beta-Hydrolases"/>
    <property type="match status" value="1"/>
</dbReference>
<dbReference type="InterPro" id="IPR029058">
    <property type="entry name" value="AB_hydrolase_fold"/>
</dbReference>
<dbReference type="PANTHER" id="PTHR43194">
    <property type="entry name" value="HYDROLASE ALPHA/BETA FOLD FAMILY"/>
    <property type="match status" value="1"/>
</dbReference>
<reference evidence="2" key="1">
    <citation type="journal article" date="2014" name="Int. J. Syst. Evol. Microbiol.">
        <title>Complete genome sequence of Corynebacterium casei LMG S-19264T (=DSM 44701T), isolated from a smear-ripened cheese.</title>
        <authorList>
            <consortium name="US DOE Joint Genome Institute (JGI-PGF)"/>
            <person name="Walter F."/>
            <person name="Albersmeier A."/>
            <person name="Kalinowski J."/>
            <person name="Ruckert C."/>
        </authorList>
    </citation>
    <scope>NUCLEOTIDE SEQUENCE</scope>
    <source>
        <strain evidence="2">JCM 4059</strain>
    </source>
</reference>
<comment type="caution">
    <text evidence="2">The sequence shown here is derived from an EMBL/GenBank/DDBJ whole genome shotgun (WGS) entry which is preliminary data.</text>
</comment>
<dbReference type="InterPro" id="IPR050228">
    <property type="entry name" value="Carboxylesterase_BioH"/>
</dbReference>
<evidence type="ECO:0000313" key="3">
    <source>
        <dbReference type="Proteomes" id="UP000638313"/>
    </source>
</evidence>
<dbReference type="GO" id="GO:0016787">
    <property type="term" value="F:hydrolase activity"/>
    <property type="evidence" value="ECO:0007669"/>
    <property type="project" value="UniProtKB-KW"/>
</dbReference>
<dbReference type="GO" id="GO:0016746">
    <property type="term" value="F:acyltransferase activity"/>
    <property type="evidence" value="ECO:0007669"/>
    <property type="project" value="UniProtKB-KW"/>
</dbReference>
<dbReference type="Pfam" id="PF12697">
    <property type="entry name" value="Abhydrolase_6"/>
    <property type="match status" value="1"/>
</dbReference>
<keyword evidence="2" id="KW-0808">Transferase</keyword>
<feature type="domain" description="AB hydrolase-1" evidence="1">
    <location>
        <begin position="34"/>
        <end position="279"/>
    </location>
</feature>
<dbReference type="Proteomes" id="UP000638313">
    <property type="component" value="Unassembled WGS sequence"/>
</dbReference>
<dbReference type="InterPro" id="IPR000073">
    <property type="entry name" value="AB_hydrolase_1"/>
</dbReference>
<keyword evidence="2" id="KW-0012">Acyltransferase</keyword>
<dbReference type="PANTHER" id="PTHR43194:SF2">
    <property type="entry name" value="PEROXISOMAL MEMBRANE PROTEIN LPX1"/>
    <property type="match status" value="1"/>
</dbReference>
<evidence type="ECO:0000259" key="1">
    <source>
        <dbReference type="Pfam" id="PF12697"/>
    </source>
</evidence>
<gene>
    <name evidence="2" type="ORF">GCM10010218_54100</name>
</gene>
<evidence type="ECO:0000313" key="2">
    <source>
        <dbReference type="EMBL" id="GHF65732.1"/>
    </source>
</evidence>
<dbReference type="AlphaFoldDB" id="A0A919B715"/>
<organism evidence="2 3">
    <name type="scientific">Streptomyces mashuensis</name>
    <dbReference type="NCBI Taxonomy" id="33904"/>
    <lineage>
        <taxon>Bacteria</taxon>
        <taxon>Bacillati</taxon>
        <taxon>Actinomycetota</taxon>
        <taxon>Actinomycetes</taxon>
        <taxon>Kitasatosporales</taxon>
        <taxon>Streptomycetaceae</taxon>
        <taxon>Streptomyces</taxon>
    </lineage>
</organism>
<keyword evidence="2" id="KW-0378">Hydrolase</keyword>
<keyword evidence="3" id="KW-1185">Reference proteome</keyword>
<dbReference type="Gene3D" id="3.40.50.1820">
    <property type="entry name" value="alpha/beta hydrolase"/>
    <property type="match status" value="1"/>
</dbReference>
<sequence length="296" mass="32042">MLAGEHMRQARGRAVAVNGRSVHVEESGRGAHWVVFEAGQGMGRTSWDAVLPLLADRARLVTYDRAGFGRSGRTTQQVGIDDMAADLATLIDAVVPERARLVLVAHSMGGLVARRAVERLGPRLDGLLLLDPTPESAPVYDTFDRTAARVDRALSVTQALVRFRPLARMAGRNVRRVFPADTYATMLAEDFVPAGIAQTRKEFKAVAAAIPQFRAEPPGLPACPTVLLSASRAVKGRERQHALIAEHQRRWAQALPDGRFEEVDSGHFIQAEQPAIVADKVGHLLDRTGRTGAGSA</sequence>
<dbReference type="EMBL" id="BNBD01000014">
    <property type="protein sequence ID" value="GHF65732.1"/>
    <property type="molecule type" value="Genomic_DNA"/>
</dbReference>